<dbReference type="InterPro" id="IPR012910">
    <property type="entry name" value="Plug_dom"/>
</dbReference>
<keyword evidence="10 11" id="KW-0998">Cell outer membrane</keyword>
<dbReference type="Gene3D" id="2.40.170.20">
    <property type="entry name" value="TonB-dependent receptor, beta-barrel domain"/>
    <property type="match status" value="1"/>
</dbReference>
<evidence type="ECO:0000256" key="1">
    <source>
        <dbReference type="ARBA" id="ARBA00004571"/>
    </source>
</evidence>
<accession>A0A085K1A4</accession>
<keyword evidence="7" id="KW-0406">Ion transport</keyword>
<proteinExistence type="inferred from homology"/>
<dbReference type="PANTHER" id="PTHR32552">
    <property type="entry name" value="FERRICHROME IRON RECEPTOR-RELATED"/>
    <property type="match status" value="1"/>
</dbReference>
<evidence type="ECO:0000256" key="11">
    <source>
        <dbReference type="PROSITE-ProRule" id="PRU01360"/>
    </source>
</evidence>
<dbReference type="AlphaFoldDB" id="A0A085K1A4"/>
<reference evidence="13 14" key="1">
    <citation type="submission" date="2018-10" db="EMBL/GenBank/DDBJ databases">
        <title>Characterization and genome analysis of a novel bacterium Sphingobium yanoikuyae SJTF8 capable of degrading PAHs.</title>
        <authorList>
            <person name="Yin C."/>
            <person name="Xiong W."/>
            <person name="Liang R."/>
        </authorList>
    </citation>
    <scope>NUCLEOTIDE SEQUENCE [LARGE SCALE GENOMIC DNA]</scope>
    <source>
        <strain evidence="13 14">SJTF8</strain>
    </source>
</reference>
<sequence length="766" mass="83357">MMQQFRSLSALMLGAAIAALTTPAMAQDVASPAAADTVGIADIVVTAQKRATNIQDTPIAMRAFDNDAVLKAGITDVNGLAQLAPDLGITNDTQYTKITVRGISSQDHSETADPALTINIDGEYINRPIALNASFFDLERIEILRGPQGTLYGRNATAGALNIVAAKPRLGEFSGYATGSYGNYDTITGEVAVNIPLGEKFAIRASGMHNEHDGYFNNGPAGRGSAGNTDAARLSFYAEPAEGIRAYVAGEFVDVNTTGVAQYGQVIATNGVLANPGYASGIVDVIPSTPEFENGGVPQNLDFNPPRKSFPLGDLGSTKIRQYAIRGRLDIDVGSIGTLSYIGGYRDVKSDISQPLNGYVPTIFIQNYEKNSKTQSHELRLSGGENGGIIYQVGAFYFHENQYMAQGLFLPLAAGGSYLNYFYRPYVKNDSIAGFAQATVPIVVDKLSVTGGIRYTHDKKKGLYYNYGPQFGRGPNPPAIDDTSIARTELHPRFKESQPTWTLGIDYNPSRDHLIYGKVSTGYKAGGFDNVGSFGSEKLTAYEIGSKNSFADRTIQFNASAFYYDYRDQQIPVFLDTNVGSQVVNAGKSRVWGIETDTTVLLSRNDRFTATVNYLNAELTAFQTSLLGLTGSINDSDPSTPGNQPFDLSGNRPVQSPKWTIALGYDHDFHIGDHKITASVFSRFKSDYYLQPFNNRAELQEAFTQTDLSLEYSAPGNKLSVQAYVRNLENYRPYSFVNYVDAGGTMLINYIYGTPRTYGVRGTYRF</sequence>
<dbReference type="InterPro" id="IPR039426">
    <property type="entry name" value="TonB-dep_rcpt-like"/>
</dbReference>
<evidence type="ECO:0000256" key="8">
    <source>
        <dbReference type="ARBA" id="ARBA00023077"/>
    </source>
</evidence>
<protein>
    <submittedName>
        <fullName evidence="13">TonB-dependent receptor</fullName>
    </submittedName>
</protein>
<keyword evidence="13" id="KW-0675">Receptor</keyword>
<evidence type="ECO:0000256" key="4">
    <source>
        <dbReference type="ARBA" id="ARBA00022496"/>
    </source>
</evidence>
<dbReference type="Proteomes" id="UP000280708">
    <property type="component" value="Chromosome"/>
</dbReference>
<dbReference type="Pfam" id="PF00593">
    <property type="entry name" value="TonB_dep_Rec_b-barrel"/>
    <property type="match status" value="1"/>
</dbReference>
<evidence type="ECO:0000256" key="10">
    <source>
        <dbReference type="ARBA" id="ARBA00023237"/>
    </source>
</evidence>
<keyword evidence="4" id="KW-0410">Iron transport</keyword>
<evidence type="ECO:0000256" key="2">
    <source>
        <dbReference type="ARBA" id="ARBA00022448"/>
    </source>
</evidence>
<dbReference type="PANTHER" id="PTHR32552:SF81">
    <property type="entry name" value="TONB-DEPENDENT OUTER MEMBRANE RECEPTOR"/>
    <property type="match status" value="1"/>
</dbReference>
<evidence type="ECO:0000313" key="13">
    <source>
        <dbReference type="EMBL" id="AYO80203.1"/>
    </source>
</evidence>
<dbReference type="InterPro" id="IPR000531">
    <property type="entry name" value="Beta-barrel_TonB"/>
</dbReference>
<evidence type="ECO:0000256" key="9">
    <source>
        <dbReference type="ARBA" id="ARBA00023136"/>
    </source>
</evidence>
<evidence type="ECO:0000256" key="12">
    <source>
        <dbReference type="RuleBase" id="RU003357"/>
    </source>
</evidence>
<evidence type="ECO:0000313" key="14">
    <source>
        <dbReference type="Proteomes" id="UP000280708"/>
    </source>
</evidence>
<dbReference type="GO" id="GO:0006826">
    <property type="term" value="P:iron ion transport"/>
    <property type="evidence" value="ECO:0007669"/>
    <property type="project" value="UniProtKB-KW"/>
</dbReference>
<keyword evidence="6" id="KW-0408">Iron</keyword>
<evidence type="ECO:0000256" key="7">
    <source>
        <dbReference type="ARBA" id="ARBA00023065"/>
    </source>
</evidence>
<gene>
    <name evidence="13" type="ORF">EBF16_27050</name>
</gene>
<organism evidence="13 14">
    <name type="scientific">Sphingobium yanoikuyae</name>
    <name type="common">Sphingomonas yanoikuyae</name>
    <dbReference type="NCBI Taxonomy" id="13690"/>
    <lineage>
        <taxon>Bacteria</taxon>
        <taxon>Pseudomonadati</taxon>
        <taxon>Pseudomonadota</taxon>
        <taxon>Alphaproteobacteria</taxon>
        <taxon>Sphingomonadales</taxon>
        <taxon>Sphingomonadaceae</taxon>
        <taxon>Sphingobium</taxon>
    </lineage>
</organism>
<dbReference type="Pfam" id="PF07715">
    <property type="entry name" value="Plug"/>
    <property type="match status" value="1"/>
</dbReference>
<evidence type="ECO:0000256" key="5">
    <source>
        <dbReference type="ARBA" id="ARBA00022692"/>
    </source>
</evidence>
<name>A0A085K1A4_SPHYA</name>
<keyword evidence="8 12" id="KW-0798">TonB box</keyword>
<comment type="similarity">
    <text evidence="11 12">Belongs to the TonB-dependent receptor family.</text>
</comment>
<dbReference type="EMBL" id="CP033230">
    <property type="protein sequence ID" value="AYO80203.1"/>
    <property type="molecule type" value="Genomic_DNA"/>
</dbReference>
<evidence type="ECO:0000256" key="3">
    <source>
        <dbReference type="ARBA" id="ARBA00022452"/>
    </source>
</evidence>
<dbReference type="PROSITE" id="PS52016">
    <property type="entry name" value="TONB_DEPENDENT_REC_3"/>
    <property type="match status" value="1"/>
</dbReference>
<keyword evidence="5 11" id="KW-0812">Transmembrane</keyword>
<evidence type="ECO:0000256" key="6">
    <source>
        <dbReference type="ARBA" id="ARBA00023004"/>
    </source>
</evidence>
<dbReference type="SUPFAM" id="SSF56935">
    <property type="entry name" value="Porins"/>
    <property type="match status" value="1"/>
</dbReference>
<comment type="subcellular location">
    <subcellularLocation>
        <location evidence="1 11">Cell outer membrane</location>
        <topology evidence="1 11">Multi-pass membrane protein</topology>
    </subcellularLocation>
</comment>
<keyword evidence="2 11" id="KW-0813">Transport</keyword>
<keyword evidence="3 11" id="KW-1134">Transmembrane beta strand</keyword>
<dbReference type="RefSeq" id="WP_052076682.1">
    <property type="nucleotide sequence ID" value="NZ_JAWJUJ010000021.1"/>
</dbReference>
<keyword evidence="9 11" id="KW-0472">Membrane</keyword>
<dbReference type="InterPro" id="IPR036942">
    <property type="entry name" value="Beta-barrel_TonB_sf"/>
</dbReference>
<dbReference type="GO" id="GO:0009279">
    <property type="term" value="C:cell outer membrane"/>
    <property type="evidence" value="ECO:0007669"/>
    <property type="project" value="UniProtKB-SubCell"/>
</dbReference>